<protein>
    <recommendedName>
        <fullName evidence="2">Kinesin motor domain-containing protein</fullName>
    </recommendedName>
</protein>
<organism evidence="3 4">
    <name type="scientific">Triparma columacea</name>
    <dbReference type="NCBI Taxonomy" id="722753"/>
    <lineage>
        <taxon>Eukaryota</taxon>
        <taxon>Sar</taxon>
        <taxon>Stramenopiles</taxon>
        <taxon>Ochrophyta</taxon>
        <taxon>Bolidophyceae</taxon>
        <taxon>Parmales</taxon>
        <taxon>Triparmaceae</taxon>
        <taxon>Triparma</taxon>
    </lineage>
</organism>
<dbReference type="InterPro" id="IPR001752">
    <property type="entry name" value="Kinesin_motor_dom"/>
</dbReference>
<dbReference type="EMBL" id="BRYA01001243">
    <property type="protein sequence ID" value="GMI40805.1"/>
    <property type="molecule type" value="Genomic_DNA"/>
</dbReference>
<feature type="domain" description="Kinesin motor" evidence="2">
    <location>
        <begin position="1"/>
        <end position="46"/>
    </location>
</feature>
<accession>A0A9W7GC39</accession>
<gene>
    <name evidence="3" type="ORF">TrCOL_g8941</name>
</gene>
<dbReference type="AlphaFoldDB" id="A0A9W7GC39"/>
<dbReference type="PROSITE" id="PS50067">
    <property type="entry name" value="KINESIN_MOTOR_2"/>
    <property type="match status" value="1"/>
</dbReference>
<evidence type="ECO:0000313" key="4">
    <source>
        <dbReference type="Proteomes" id="UP001165065"/>
    </source>
</evidence>
<comment type="caution">
    <text evidence="3">The sequence shown here is derived from an EMBL/GenBank/DDBJ whole genome shotgun (WGS) entry which is preliminary data.</text>
</comment>
<comment type="caution">
    <text evidence="1">Lacks conserved residue(s) required for the propagation of feature annotation.</text>
</comment>
<dbReference type="Proteomes" id="UP001165065">
    <property type="component" value="Unassembled WGS sequence"/>
</dbReference>
<name>A0A9W7GC39_9STRA</name>
<dbReference type="GO" id="GO:0007018">
    <property type="term" value="P:microtubule-based movement"/>
    <property type="evidence" value="ECO:0007669"/>
    <property type="project" value="InterPro"/>
</dbReference>
<reference evidence="4" key="1">
    <citation type="journal article" date="2023" name="Commun. Biol.">
        <title>Genome analysis of Parmales, the sister group of diatoms, reveals the evolutionary specialization of diatoms from phago-mixotrophs to photoautotrophs.</title>
        <authorList>
            <person name="Ban H."/>
            <person name="Sato S."/>
            <person name="Yoshikawa S."/>
            <person name="Yamada K."/>
            <person name="Nakamura Y."/>
            <person name="Ichinomiya M."/>
            <person name="Sato N."/>
            <person name="Blanc-Mathieu R."/>
            <person name="Endo H."/>
            <person name="Kuwata A."/>
            <person name="Ogata H."/>
        </authorList>
    </citation>
    <scope>NUCLEOTIDE SEQUENCE [LARGE SCALE GENOMIC DNA]</scope>
</reference>
<evidence type="ECO:0000313" key="3">
    <source>
        <dbReference type="EMBL" id="GMI40805.1"/>
    </source>
</evidence>
<proteinExistence type="inferred from homology"/>
<sequence>MADLFRGIESSSATSDEASENLQPFYKYAVTASFLEVYGEDIHDLL</sequence>
<feature type="non-terminal residue" evidence="3">
    <location>
        <position position="46"/>
    </location>
</feature>
<evidence type="ECO:0000259" key="2">
    <source>
        <dbReference type="PROSITE" id="PS50067"/>
    </source>
</evidence>
<dbReference type="GO" id="GO:0008017">
    <property type="term" value="F:microtubule binding"/>
    <property type="evidence" value="ECO:0007669"/>
    <property type="project" value="InterPro"/>
</dbReference>
<dbReference type="GO" id="GO:0003777">
    <property type="term" value="F:microtubule motor activity"/>
    <property type="evidence" value="ECO:0007669"/>
    <property type="project" value="InterPro"/>
</dbReference>
<evidence type="ECO:0000256" key="1">
    <source>
        <dbReference type="PROSITE-ProRule" id="PRU00283"/>
    </source>
</evidence>
<dbReference type="GO" id="GO:0005524">
    <property type="term" value="F:ATP binding"/>
    <property type="evidence" value="ECO:0007669"/>
    <property type="project" value="InterPro"/>
</dbReference>
<keyword evidence="4" id="KW-1185">Reference proteome</keyword>
<comment type="similarity">
    <text evidence="1">Belongs to the TRAFAC class myosin-kinesin ATPase superfamily. Kinesin family.</text>
</comment>